<dbReference type="InterPro" id="IPR011059">
    <property type="entry name" value="Metal-dep_hydrolase_composite"/>
</dbReference>
<reference evidence="2" key="1">
    <citation type="submission" date="2016-10" db="EMBL/GenBank/DDBJ databases">
        <authorList>
            <person name="de Groot N.N."/>
        </authorList>
    </citation>
    <scope>NUCLEOTIDE SEQUENCE</scope>
</reference>
<dbReference type="Pfam" id="PF07969">
    <property type="entry name" value="Amidohydro_3"/>
    <property type="match status" value="1"/>
</dbReference>
<dbReference type="InterPro" id="IPR013108">
    <property type="entry name" value="Amidohydro_3"/>
</dbReference>
<organism evidence="2">
    <name type="scientific">hydrothermal vent metagenome</name>
    <dbReference type="NCBI Taxonomy" id="652676"/>
    <lineage>
        <taxon>unclassified sequences</taxon>
        <taxon>metagenomes</taxon>
        <taxon>ecological metagenomes</taxon>
    </lineage>
</organism>
<dbReference type="Gene3D" id="2.30.40.10">
    <property type="entry name" value="Urease, subunit C, domain 1"/>
    <property type="match status" value="1"/>
</dbReference>
<protein>
    <submittedName>
        <fullName evidence="2">Exoenzymes regulatory protein AepA</fullName>
    </submittedName>
</protein>
<dbReference type="SUPFAM" id="SSF51338">
    <property type="entry name" value="Composite domain of metallo-dependent hydrolases"/>
    <property type="match status" value="1"/>
</dbReference>
<gene>
    <name evidence="2" type="ORF">MNB_SM-4-771</name>
</gene>
<dbReference type="Gene3D" id="3.20.20.140">
    <property type="entry name" value="Metal-dependent hydrolases"/>
    <property type="match status" value="1"/>
</dbReference>
<dbReference type="PANTHER" id="PTHR22642:SF2">
    <property type="entry name" value="PROTEIN LONG AFTER FAR-RED 3"/>
    <property type="match status" value="1"/>
</dbReference>
<sequence length="240" mass="26834">MYKIIYLLAALLPMVASANTIFINASIYTVNKNKPWVKAVVIDNKKINYVGTTKKALTYKLKNTKIIDLKGQFMMPGIIDAHTHIAIAALLLNQGIAIQNKGKSQILQQIAQYAKEHPEEDVVSGFGFYPLALGTNGPTVEQLDAILPNKKVFFISNNGHSAWVNTKTLHYLGLSSSTKDPLSGIHYYMRDTNGSLTGFLVEGEALWPHFKKMNIATPKRFYKSLKSFLPTLSRLKKMLF</sequence>
<evidence type="ECO:0000313" key="2">
    <source>
        <dbReference type="EMBL" id="SFV69040.1"/>
    </source>
</evidence>
<feature type="domain" description="Amidohydrolase 3" evidence="1">
    <location>
        <begin position="65"/>
        <end position="226"/>
    </location>
</feature>
<proteinExistence type="predicted"/>
<name>A0A1W1CT30_9ZZZZ</name>
<dbReference type="PANTHER" id="PTHR22642">
    <property type="entry name" value="IMIDAZOLONEPROPIONASE"/>
    <property type="match status" value="1"/>
</dbReference>
<evidence type="ECO:0000259" key="1">
    <source>
        <dbReference type="Pfam" id="PF07969"/>
    </source>
</evidence>
<dbReference type="Gene3D" id="3.10.310.70">
    <property type="match status" value="1"/>
</dbReference>
<dbReference type="AlphaFoldDB" id="A0A1W1CT30"/>
<dbReference type="EMBL" id="FPHF01000113">
    <property type="protein sequence ID" value="SFV69040.1"/>
    <property type="molecule type" value="Genomic_DNA"/>
</dbReference>
<dbReference type="GO" id="GO:0016810">
    <property type="term" value="F:hydrolase activity, acting on carbon-nitrogen (but not peptide) bonds"/>
    <property type="evidence" value="ECO:0007669"/>
    <property type="project" value="InterPro"/>
</dbReference>
<accession>A0A1W1CT30</accession>